<evidence type="ECO:0000313" key="2">
    <source>
        <dbReference type="EMBL" id="HDI83799.1"/>
    </source>
</evidence>
<organism evidence="2">
    <name type="scientific">candidate division WOR-3 bacterium</name>
    <dbReference type="NCBI Taxonomy" id="2052148"/>
    <lineage>
        <taxon>Bacteria</taxon>
        <taxon>Bacteria division WOR-3</taxon>
    </lineage>
</organism>
<evidence type="ECO:0000256" key="1">
    <source>
        <dbReference type="ARBA" id="ARBA00008591"/>
    </source>
</evidence>
<gene>
    <name evidence="2" type="ORF">ENF18_08440</name>
</gene>
<name>A0A7C0ZEL9_UNCW3</name>
<dbReference type="AlphaFoldDB" id="A0A7C0ZEL9"/>
<reference evidence="2" key="1">
    <citation type="journal article" date="2020" name="mSystems">
        <title>Genome- and Community-Level Interaction Insights into Carbon Utilization and Element Cycling Functions of Hydrothermarchaeota in Hydrothermal Sediment.</title>
        <authorList>
            <person name="Zhou Z."/>
            <person name="Liu Y."/>
            <person name="Xu W."/>
            <person name="Pan J."/>
            <person name="Luo Z.H."/>
            <person name="Li M."/>
        </authorList>
    </citation>
    <scope>NUCLEOTIDE SEQUENCE [LARGE SCALE GENOMIC DNA]</scope>
    <source>
        <strain evidence="2">HyVt-102</strain>
    </source>
</reference>
<dbReference type="PANTHER" id="PTHR36536:SF3">
    <property type="entry name" value="UPF0111 PROTEIN HI_1603"/>
    <property type="match status" value="1"/>
</dbReference>
<dbReference type="EMBL" id="DQWE01000394">
    <property type="protein sequence ID" value="HDI83799.1"/>
    <property type="molecule type" value="Genomic_DNA"/>
</dbReference>
<dbReference type="Gene3D" id="1.20.58.220">
    <property type="entry name" value="Phosphate transport system protein phou homolog 2, domain 2"/>
    <property type="match status" value="1"/>
</dbReference>
<proteinExistence type="inferred from homology"/>
<dbReference type="Pfam" id="PF01865">
    <property type="entry name" value="PhoU_div"/>
    <property type="match status" value="1"/>
</dbReference>
<accession>A0A7C0ZEL9</accession>
<dbReference type="Proteomes" id="UP000885847">
    <property type="component" value="Unassembled WGS sequence"/>
</dbReference>
<comment type="caution">
    <text evidence="2">The sequence shown here is derived from an EMBL/GenBank/DDBJ whole genome shotgun (WGS) entry which is preliminary data.</text>
</comment>
<dbReference type="InterPro" id="IPR038078">
    <property type="entry name" value="PhoU-like_sf"/>
</dbReference>
<sequence length="215" mass="25147">MIPIFKKTKQLEAKIDEFLDTILQAALEFKQALKYYLNGDLNEFSEREKVVDRLEGRADSSRRDIENQLYQEMLIPESRGDVLALLENSDDVLNLIADTIVEFSIERPEIFPEVKDQFDSLVEVSIGAVEEMVCTMRSYFKNITAVRDHISKIMFFEKESDKIGEKIKRYIFDRDDIDLAKKTHLRTFITYIQNIADKAEDIGDRVNIYAIKRMM</sequence>
<protein>
    <submittedName>
        <fullName evidence="2">DUF47 family protein</fullName>
    </submittedName>
</protein>
<dbReference type="InterPro" id="IPR018445">
    <property type="entry name" value="Put_Phosphate_transp_reg"/>
</dbReference>
<dbReference type="PANTHER" id="PTHR36536">
    <property type="entry name" value="UPF0111 PROTEIN HI_1603"/>
    <property type="match status" value="1"/>
</dbReference>
<dbReference type="InterPro" id="IPR002727">
    <property type="entry name" value="DUF47"/>
</dbReference>
<comment type="similarity">
    <text evidence="1">Belongs to the UPF0111 family.</text>
</comment>